<gene>
    <name evidence="3" type="ORF">N0V84_011583</name>
</gene>
<feature type="region of interest" description="Disordered" evidence="2">
    <location>
        <begin position="458"/>
        <end position="479"/>
    </location>
</feature>
<feature type="coiled-coil region" evidence="1">
    <location>
        <begin position="161"/>
        <end position="209"/>
    </location>
</feature>
<keyword evidence="1" id="KW-0175">Coiled coil</keyword>
<comment type="caution">
    <text evidence="3">The sequence shown here is derived from an EMBL/GenBank/DDBJ whole genome shotgun (WGS) entry which is preliminary data.</text>
</comment>
<dbReference type="Proteomes" id="UP001140502">
    <property type="component" value="Unassembled WGS sequence"/>
</dbReference>
<feature type="compositionally biased region" description="Acidic residues" evidence="2">
    <location>
        <begin position="461"/>
        <end position="479"/>
    </location>
</feature>
<reference evidence="3" key="1">
    <citation type="submission" date="2022-10" db="EMBL/GenBank/DDBJ databases">
        <title>Tapping the CABI collections for fungal endophytes: first genome assemblies for Collariella, Neodidymelliopsis, Ascochyta clinopodiicola, Didymella pomorum, Didymosphaeria variabile, Neocosmospora piperis and Neocucurbitaria cava.</title>
        <authorList>
            <person name="Hill R."/>
        </authorList>
    </citation>
    <scope>NUCLEOTIDE SEQUENCE</scope>
    <source>
        <strain evidence="3">IMI 366586</strain>
    </source>
</reference>
<feature type="compositionally biased region" description="Basic residues" evidence="2">
    <location>
        <begin position="281"/>
        <end position="291"/>
    </location>
</feature>
<evidence type="ECO:0000313" key="3">
    <source>
        <dbReference type="EMBL" id="KAJ4309292.1"/>
    </source>
</evidence>
<feature type="compositionally biased region" description="Polar residues" evidence="2">
    <location>
        <begin position="293"/>
        <end position="308"/>
    </location>
</feature>
<sequence length="1358" mass="158205">MASDQGQCQALQLADDQRCKKEATHANGLFCGFHSKQVFGLYKGYKRRNALLDALDNEAPEYLKNAQEPLANDTFESIEDAKTLQQVHSHLFDKYVLLGNVIDARKVHHKHFYSLTVDYGHQAYIDKLISHRHIVLKAMQRAEKRTTQVLYQKEKWFAWVRKVQEEEEATQEKEQKKVKQEAALFKRHVKKLEARLARMRHKEEQKRQDAFLEDAYRERIAMSEDEDDEAWDPIKDMEHLKRNRYIDLIKHFLWLEMMDDEEELPALEEIPPPPEPEALPKKAKKKAKAKTSKAGSRSSAQPSSTAHTGQIRLLAAMRDGNYPDIDAELPEPDRNNIETEGEMRNRLSHGVKKNYDNVWGFQIVGTLENPYETHEKTAPMTNDEIESIVSDIRQIKLLLFCRLLLGHASMLPAALRANSVEEFLNDPQVAESDLRDLCLKVEEPTLQDIRDACADFARGDETEEEEDTDEAAEDEDEDEETFEELLNGDSRYKNLHTENWLLDKFLAQLEKKNPSKKKLKSKAKKTKVTVCGKSIWNHASERAMSRDGWLQFSVMAKDCDLKHAIQLCRNWAEFSDLNLLTLWQYFPASNWVSWGNNRLIQQLQELGFFPYFVDMEAQQHSRHNQVGGRSSNRRQHDIVETRNIIVGHMKRNDPITRRFLQYLLMRTGELLIMVRDGKTGRVITAPPEEQLWTYRMKQGLGRASKNEWRNVLEVGPLYFDMTDMLREWRFGFDDYYDVFIWDFVPCQSSLDMYNVVITELRNAWRIKHPRDVYQHMKPLLTTMTREKDTMRTRLIKPDEKVDSLWDTIMDERSEFRLFDIKGHSVKCRTGDEMGSSPYMFYNQVNVLEDEILFSDELVSDKKNVPFREIRNGVSRIEDGVLPSAVRHLEKGMEAFTKGKDPMKALKAAKDRDNDSIWAIPKVWETGLKQARKQDISDAQRDLLKRTGLSTAHKSLTLDQRLNMSDPMETMERDRSFGFKDSFHAGDLEPGSNDKWNEVQERVSAMLATPHAGPTDWVWFLAEILDWLELRADYKDYTHDPAFPWPHGFIIQDLVKAFALVAMFFPEAEAATLVTKFIKSKQCDNFRNTLLFDPKERSKTLPDRRSRTSYKFRDPQFWTEWNEFLKTKSFYADVYPYDWSLAIRPIVARLYVAGVISPAYLQNDSQVVLGMATAKAESHRPGKLDFFINYEDRYGNFPMVFPPTFVHPEKWPQVLPTAKSFAEENEGARFALIRLWSAPHFYPLMVGLGNRQNTSFLDSAGRSWEWKFVPKDMPGSEYSTHHTTQRRLVLLQKQFEGHVTSRGDLILVMGKDADELLKYCTAVTFAIQTKPWLREIDLWKSFINVDLDFVEGLDPFYLD</sequence>
<evidence type="ECO:0008006" key="5">
    <source>
        <dbReference type="Google" id="ProtNLM"/>
    </source>
</evidence>
<evidence type="ECO:0000256" key="2">
    <source>
        <dbReference type="SAM" id="MobiDB-lite"/>
    </source>
</evidence>
<keyword evidence="4" id="KW-1185">Reference proteome</keyword>
<evidence type="ECO:0000256" key="1">
    <source>
        <dbReference type="SAM" id="Coils"/>
    </source>
</evidence>
<evidence type="ECO:0000313" key="4">
    <source>
        <dbReference type="Proteomes" id="UP001140502"/>
    </source>
</evidence>
<feature type="region of interest" description="Disordered" evidence="2">
    <location>
        <begin position="267"/>
        <end position="308"/>
    </location>
</feature>
<organism evidence="3 4">
    <name type="scientific">Fusarium piperis</name>
    <dbReference type="NCBI Taxonomy" id="1435070"/>
    <lineage>
        <taxon>Eukaryota</taxon>
        <taxon>Fungi</taxon>
        <taxon>Dikarya</taxon>
        <taxon>Ascomycota</taxon>
        <taxon>Pezizomycotina</taxon>
        <taxon>Sordariomycetes</taxon>
        <taxon>Hypocreomycetidae</taxon>
        <taxon>Hypocreales</taxon>
        <taxon>Nectriaceae</taxon>
        <taxon>Fusarium</taxon>
        <taxon>Fusarium solani species complex</taxon>
    </lineage>
</organism>
<proteinExistence type="predicted"/>
<protein>
    <recommendedName>
        <fullName evidence="5">Mfs allantoate</fullName>
    </recommendedName>
</protein>
<dbReference type="EMBL" id="JAPEUR010000447">
    <property type="protein sequence ID" value="KAJ4309292.1"/>
    <property type="molecule type" value="Genomic_DNA"/>
</dbReference>
<accession>A0A9W8TAX5</accession>
<name>A0A9W8TAX5_9HYPO</name>
<dbReference type="OrthoDB" id="5326588at2759"/>